<accession>A0A2C8FE97</accession>
<dbReference type="Proteomes" id="UP000219215">
    <property type="component" value="Plasmid paDPRO"/>
</dbReference>
<evidence type="ECO:0000313" key="2">
    <source>
        <dbReference type="Proteomes" id="UP000219215"/>
    </source>
</evidence>
<proteinExistence type="predicted"/>
<gene>
    <name evidence="1" type="ORF">DPRO_PA0028</name>
</gene>
<keyword evidence="1" id="KW-0614">Plasmid</keyword>
<reference evidence="2" key="1">
    <citation type="submission" date="2017-09" db="EMBL/GenBank/DDBJ databases">
        <authorList>
            <person name="Regsiter A."/>
            <person name="William W."/>
        </authorList>
    </citation>
    <scope>NUCLEOTIDE SEQUENCE [LARGE SCALE GENOMIC DNA]</scope>
    <source>
        <strain evidence="2">500-1</strain>
        <plasmid evidence="2">padpro</plasmid>
    </source>
</reference>
<keyword evidence="2" id="KW-1185">Reference proteome</keyword>
<dbReference type="RefSeq" id="WP_097013840.1">
    <property type="nucleotide sequence ID" value="NZ_LT907976.1"/>
</dbReference>
<geneLocation type="plasmid" evidence="2">
    <name>padpro</name>
</geneLocation>
<sequence>MPDVLLLGETHHMRPDIYQLAKTLYRDEISAKLDELAHAATLKGLAGDDMLLHVMQEVYRAARDAKIPGWRKI</sequence>
<organism evidence="1 2">
    <name type="scientific">Pseudodesulfovibrio profundus</name>
    <dbReference type="NCBI Taxonomy" id="57320"/>
    <lineage>
        <taxon>Bacteria</taxon>
        <taxon>Pseudomonadati</taxon>
        <taxon>Thermodesulfobacteriota</taxon>
        <taxon>Desulfovibrionia</taxon>
        <taxon>Desulfovibrionales</taxon>
        <taxon>Desulfovibrionaceae</taxon>
    </lineage>
</organism>
<dbReference type="EMBL" id="LT907976">
    <property type="protein sequence ID" value="SOB62152.1"/>
    <property type="molecule type" value="Genomic_DNA"/>
</dbReference>
<protein>
    <submittedName>
        <fullName evidence="1">Uncharacterized protein</fullName>
    </submittedName>
</protein>
<name>A0A2C8FE97_9BACT</name>
<dbReference type="KEGG" id="pprf:DPRO_PA0028"/>
<evidence type="ECO:0000313" key="1">
    <source>
        <dbReference type="EMBL" id="SOB62152.1"/>
    </source>
</evidence>
<dbReference type="AlphaFoldDB" id="A0A2C8FE97"/>